<dbReference type="GO" id="GO:0044183">
    <property type="term" value="F:protein folding chaperone"/>
    <property type="evidence" value="ECO:0000318"/>
    <property type="project" value="GO_Central"/>
</dbReference>
<dbReference type="Gene3D" id="1.20.1270.10">
    <property type="match status" value="1"/>
</dbReference>
<dbReference type="EnsemblProtists" id="Phyra72238">
    <property type="protein sequence ID" value="Phyra72238"/>
    <property type="gene ID" value="Phyra72238"/>
</dbReference>
<proteinExistence type="inferred from homology"/>
<reference evidence="5" key="1">
    <citation type="journal article" date="2006" name="Science">
        <title>Phytophthora genome sequences uncover evolutionary origins and mechanisms of pathogenesis.</title>
        <authorList>
            <person name="Tyler B.M."/>
            <person name="Tripathy S."/>
            <person name="Zhang X."/>
            <person name="Dehal P."/>
            <person name="Jiang R.H."/>
            <person name="Aerts A."/>
            <person name="Arredondo F.D."/>
            <person name="Baxter L."/>
            <person name="Bensasson D."/>
            <person name="Beynon J.L."/>
            <person name="Chapman J."/>
            <person name="Damasceno C.M."/>
            <person name="Dorrance A.E."/>
            <person name="Dou D."/>
            <person name="Dickerman A.W."/>
            <person name="Dubchak I.L."/>
            <person name="Garbelotto M."/>
            <person name="Gijzen M."/>
            <person name="Gordon S.G."/>
            <person name="Govers F."/>
            <person name="Grunwald N.J."/>
            <person name="Huang W."/>
            <person name="Ivors K.L."/>
            <person name="Jones R.W."/>
            <person name="Kamoun S."/>
            <person name="Krampis K."/>
            <person name="Lamour K.H."/>
            <person name="Lee M.K."/>
            <person name="McDonald W.H."/>
            <person name="Medina M."/>
            <person name="Meijer H.J."/>
            <person name="Nordberg E.K."/>
            <person name="Maclean D.J."/>
            <person name="Ospina-Giraldo M.D."/>
            <person name="Morris P.F."/>
            <person name="Phuntumart V."/>
            <person name="Putnam N.H."/>
            <person name="Rash S."/>
            <person name="Rose J.K."/>
            <person name="Sakihama Y."/>
            <person name="Salamov A.A."/>
            <person name="Savidor A."/>
            <person name="Scheuring C.F."/>
            <person name="Smith B.M."/>
            <person name="Sobral B.W."/>
            <person name="Terry A."/>
            <person name="Torto-Alalibo T.A."/>
            <person name="Win J."/>
            <person name="Xu Z."/>
            <person name="Zhang H."/>
            <person name="Grigoriev I.V."/>
            <person name="Rokhsar D.S."/>
            <person name="Boore J.L."/>
        </authorList>
    </citation>
    <scope>NUCLEOTIDE SEQUENCE [LARGE SCALE GENOMIC DNA]</scope>
    <source>
        <strain evidence="5">Pr102</strain>
    </source>
</reference>
<dbReference type="Gene3D" id="3.30.30.30">
    <property type="match status" value="1"/>
</dbReference>
<sequence length="601" mass="65937">MVLSTPEGPVVGIDLGTTFARVGVWQNNRVEIVPSCDGSYSTPSYVAFTETSRLIGHAAKYQLTRNARNTVFGMNQLVGRKFSDPEVQRSMKHWPFKVICGQNDNPEVEVQFRGETKTFQPVEILAMLLAELRELAEKHTGKTVKEVVLTVPSCFNHSQRRAMKDAGEIAGLNVLRFVNPATAASIAYGFDKDWTDGEHDVLVFDLGGGMLDVSVVTIEQGIYEVKAAVTDARLGGQVLDNRLVEHCVTDFERVHDKNLRVNLRAITRLRLACEQAKRALSSSTETYIELDALHDGIDYYATITRAEMENLSADLFDKALQLVQKVLRDARVAKDRVREVVVGGGSARSPKMLQLLKDFFSDKALSSPIRPDEGAAFGVTVQAAILNCVASPTLYDFIMLDVTPLSLWAEVDGTNSLVVIYRHTTVPTKRTVPFSTSEDNQAVMRVRIFEGEHSDMSANCLLGTIEVDNIPLKPRGESEIEVTLDINADDIVNVSVKEISTGLEKNLSIGTDAREELRLGSKTALESYANAVCSSATANIAELKRSIADMQAIKDSATDTLHWLNGNHSAEKEAFDVKRQKLEEVATPVTRGSSGDATTAA</sequence>
<dbReference type="GO" id="GO:0140662">
    <property type="term" value="F:ATP-dependent protein folding chaperone"/>
    <property type="evidence" value="ECO:0007669"/>
    <property type="project" value="InterPro"/>
</dbReference>
<dbReference type="Gene3D" id="3.30.420.40">
    <property type="match status" value="2"/>
</dbReference>
<organism evidence="4 5">
    <name type="scientific">Phytophthora ramorum</name>
    <name type="common">Sudden oak death agent</name>
    <dbReference type="NCBI Taxonomy" id="164328"/>
    <lineage>
        <taxon>Eukaryota</taxon>
        <taxon>Sar</taxon>
        <taxon>Stramenopiles</taxon>
        <taxon>Oomycota</taxon>
        <taxon>Peronosporomycetes</taxon>
        <taxon>Peronosporales</taxon>
        <taxon>Peronosporaceae</taxon>
        <taxon>Phytophthora</taxon>
    </lineage>
</organism>
<dbReference type="Proteomes" id="UP000005238">
    <property type="component" value="Unassembled WGS sequence"/>
</dbReference>
<dbReference type="InterPro" id="IPR013126">
    <property type="entry name" value="Hsp_70_fam"/>
</dbReference>
<evidence type="ECO:0000313" key="5">
    <source>
        <dbReference type="Proteomes" id="UP000005238"/>
    </source>
</evidence>
<dbReference type="STRING" id="164328.H3GAN9"/>
<dbReference type="PANTHER" id="PTHR19375">
    <property type="entry name" value="HEAT SHOCK PROTEIN 70KDA"/>
    <property type="match status" value="1"/>
</dbReference>
<dbReference type="eggNOG" id="KOG0101">
    <property type="taxonomic scope" value="Eukaryota"/>
</dbReference>
<comment type="similarity">
    <text evidence="3">Belongs to the heat shock protein 70 family.</text>
</comment>
<dbReference type="PRINTS" id="PR00301">
    <property type="entry name" value="HEATSHOCK70"/>
</dbReference>
<dbReference type="GO" id="GO:0031072">
    <property type="term" value="F:heat shock protein binding"/>
    <property type="evidence" value="ECO:0000318"/>
    <property type="project" value="GO_Central"/>
</dbReference>
<dbReference type="InterPro" id="IPR029048">
    <property type="entry name" value="HSP70_C_sf"/>
</dbReference>
<dbReference type="OMA" id="DMSANCL"/>
<dbReference type="SUPFAM" id="SSF100934">
    <property type="entry name" value="Heat shock protein 70kD (HSP70), C-terminal subdomain"/>
    <property type="match status" value="1"/>
</dbReference>
<evidence type="ECO:0000256" key="2">
    <source>
        <dbReference type="ARBA" id="ARBA00022840"/>
    </source>
</evidence>
<dbReference type="InterPro" id="IPR029047">
    <property type="entry name" value="HSP70_peptide-bd_sf"/>
</dbReference>
<evidence type="ECO:0008006" key="6">
    <source>
        <dbReference type="Google" id="ProtNLM"/>
    </source>
</evidence>
<dbReference type="SUPFAM" id="SSF100920">
    <property type="entry name" value="Heat shock protein 70kD (HSP70), peptide-binding domain"/>
    <property type="match status" value="1"/>
</dbReference>
<dbReference type="HOGENOM" id="CLU_005965_0_1_1"/>
<name>H3GAN9_PHYRM</name>
<accession>H3GAN9</accession>
<evidence type="ECO:0000256" key="1">
    <source>
        <dbReference type="ARBA" id="ARBA00022741"/>
    </source>
</evidence>
<dbReference type="GO" id="GO:0042026">
    <property type="term" value="P:protein refolding"/>
    <property type="evidence" value="ECO:0000318"/>
    <property type="project" value="GO_Central"/>
</dbReference>
<dbReference type="InParanoid" id="H3GAN9"/>
<dbReference type="FunFam" id="3.90.640.10:FF:000002">
    <property type="entry name" value="Heat shock 70 kDa"/>
    <property type="match status" value="1"/>
</dbReference>
<evidence type="ECO:0000313" key="4">
    <source>
        <dbReference type="EnsemblProtists" id="Phyra72238"/>
    </source>
</evidence>
<keyword evidence="2 3" id="KW-0067">ATP-binding</keyword>
<keyword evidence="1 3" id="KW-0547">Nucleotide-binding</keyword>
<dbReference type="VEuPathDB" id="FungiDB:KRP23_12302"/>
<dbReference type="Pfam" id="PF00012">
    <property type="entry name" value="HSP70"/>
    <property type="match status" value="1"/>
</dbReference>
<dbReference type="EMBL" id="DS566111">
    <property type="status" value="NOT_ANNOTATED_CDS"/>
    <property type="molecule type" value="Genomic_DNA"/>
</dbReference>
<evidence type="ECO:0000256" key="3">
    <source>
        <dbReference type="RuleBase" id="RU003322"/>
    </source>
</evidence>
<reference evidence="4" key="2">
    <citation type="submission" date="2015-06" db="UniProtKB">
        <authorList>
            <consortium name="EnsemblProtists"/>
        </authorList>
    </citation>
    <scope>IDENTIFICATION</scope>
    <source>
        <strain evidence="4">Pr102</strain>
    </source>
</reference>
<dbReference type="SUPFAM" id="SSF53067">
    <property type="entry name" value="Actin-like ATPase domain"/>
    <property type="match status" value="2"/>
</dbReference>
<dbReference type="VEuPathDB" id="FungiDB:KRP22_82"/>
<dbReference type="GO" id="GO:0005524">
    <property type="term" value="F:ATP binding"/>
    <property type="evidence" value="ECO:0007669"/>
    <property type="project" value="UniProtKB-KW"/>
</dbReference>
<dbReference type="AlphaFoldDB" id="H3GAN9"/>
<dbReference type="Gene3D" id="2.60.34.10">
    <property type="entry name" value="Substrate Binding Domain Of DNAk, Chain A, domain 1"/>
    <property type="match status" value="1"/>
</dbReference>
<dbReference type="GO" id="GO:0005737">
    <property type="term" value="C:cytoplasm"/>
    <property type="evidence" value="ECO:0000318"/>
    <property type="project" value="GO_Central"/>
</dbReference>
<dbReference type="InterPro" id="IPR043129">
    <property type="entry name" value="ATPase_NBD"/>
</dbReference>
<keyword evidence="5" id="KW-1185">Reference proteome</keyword>
<dbReference type="GO" id="GO:0016887">
    <property type="term" value="F:ATP hydrolysis activity"/>
    <property type="evidence" value="ECO:0000318"/>
    <property type="project" value="GO_Central"/>
</dbReference>
<dbReference type="Gene3D" id="3.90.640.10">
    <property type="entry name" value="Actin, Chain A, domain 4"/>
    <property type="match status" value="1"/>
</dbReference>
<protein>
    <recommendedName>
        <fullName evidence="6">Heat shock protein 70</fullName>
    </recommendedName>
</protein>
<dbReference type="FunFam" id="3.30.30.30:FF:000002">
    <property type="entry name" value="Heat shock 70 kDa protein 4"/>
    <property type="match status" value="1"/>
</dbReference>